<dbReference type="EMBL" id="GBHO01033049">
    <property type="protein sequence ID" value="JAG10555.1"/>
    <property type="molecule type" value="Transcribed_RNA"/>
</dbReference>
<accession>A0A0A9WRW5</accession>
<protein>
    <submittedName>
        <fullName evidence="5">Putative HAD-hydrolase MK0970</fullName>
    </submittedName>
</protein>
<dbReference type="EMBL" id="GBHO01015938">
    <property type="protein sequence ID" value="JAG27666.1"/>
    <property type="molecule type" value="Transcribed_RNA"/>
</dbReference>
<evidence type="ECO:0000313" key="2">
    <source>
        <dbReference type="EMBL" id="JAG10556.1"/>
    </source>
</evidence>
<dbReference type="EMBL" id="GBHO01033048">
    <property type="protein sequence ID" value="JAG10556.1"/>
    <property type="molecule type" value="Transcribed_RNA"/>
</dbReference>
<evidence type="ECO:0000313" key="7">
    <source>
        <dbReference type="EMBL" id="JAQ00661.1"/>
    </source>
</evidence>
<dbReference type="GO" id="GO:0016787">
    <property type="term" value="F:hydrolase activity"/>
    <property type="evidence" value="ECO:0007669"/>
    <property type="project" value="UniProtKB-KW"/>
</dbReference>
<name>A0A0A9WRW5_LYGHE</name>
<dbReference type="SUPFAM" id="SSF56784">
    <property type="entry name" value="HAD-like"/>
    <property type="match status" value="1"/>
</dbReference>
<evidence type="ECO:0000313" key="5">
    <source>
        <dbReference type="EMBL" id="JAG10559.1"/>
    </source>
</evidence>
<keyword evidence="5" id="KW-0378">Hydrolase</keyword>
<dbReference type="EMBL" id="GBHO01033045">
    <property type="protein sequence ID" value="JAG10559.1"/>
    <property type="molecule type" value="Transcribed_RNA"/>
</dbReference>
<dbReference type="EMBL" id="GDHC01017968">
    <property type="protein sequence ID" value="JAQ00661.1"/>
    <property type="molecule type" value="Transcribed_RNA"/>
</dbReference>
<dbReference type="InterPro" id="IPR023214">
    <property type="entry name" value="HAD_sf"/>
</dbReference>
<proteinExistence type="predicted"/>
<dbReference type="AlphaFoldDB" id="A0A0A9WRW5"/>
<organism evidence="5">
    <name type="scientific">Lygus hesperus</name>
    <name type="common">Western plant bug</name>
    <dbReference type="NCBI Taxonomy" id="30085"/>
    <lineage>
        <taxon>Eukaryota</taxon>
        <taxon>Metazoa</taxon>
        <taxon>Ecdysozoa</taxon>
        <taxon>Arthropoda</taxon>
        <taxon>Hexapoda</taxon>
        <taxon>Insecta</taxon>
        <taxon>Pterygota</taxon>
        <taxon>Neoptera</taxon>
        <taxon>Paraneoptera</taxon>
        <taxon>Hemiptera</taxon>
        <taxon>Heteroptera</taxon>
        <taxon>Panheteroptera</taxon>
        <taxon>Cimicomorpha</taxon>
        <taxon>Miridae</taxon>
        <taxon>Mirini</taxon>
        <taxon>Lygus</taxon>
    </lineage>
</organism>
<evidence type="ECO:0000313" key="3">
    <source>
        <dbReference type="EMBL" id="JAG10557.1"/>
    </source>
</evidence>
<evidence type="ECO:0000313" key="4">
    <source>
        <dbReference type="EMBL" id="JAG10558.1"/>
    </source>
</evidence>
<reference evidence="7" key="3">
    <citation type="journal article" date="2016" name="Gigascience">
        <title>De novo construction of an expanded transcriptome assembly for the western tarnished plant bug, Lygus hesperus.</title>
        <authorList>
            <person name="Tassone E.E."/>
            <person name="Geib S.M."/>
            <person name="Hall B."/>
            <person name="Fabrick J.A."/>
            <person name="Brent C.S."/>
            <person name="Hull J.J."/>
        </authorList>
    </citation>
    <scope>NUCLEOTIDE SEQUENCE</scope>
</reference>
<dbReference type="Pfam" id="PF00702">
    <property type="entry name" value="Hydrolase"/>
    <property type="match status" value="1"/>
</dbReference>
<reference evidence="5" key="2">
    <citation type="submission" date="2014-07" db="EMBL/GenBank/DDBJ databases">
        <authorList>
            <person name="Hull J."/>
        </authorList>
    </citation>
    <scope>NUCLEOTIDE SEQUENCE</scope>
</reference>
<sequence length="189" mass="20489">MQKNVDNFMPGMAVEVVDDYCCTNYASYVDKLTILDGAVEAVEYAKQLVGDNVYIITNCPRRITEDLIKSPKASKLINMFTNPKARKVANDPSLRIICLNDHGVAIKDGKEVGIQLGAKPCPDMVVEAARRLGVNSNECILIGDSQYDMSAIEAAGGIGVGIKTSSGSIVLPSIKEIHHIGKFFTFQHA</sequence>
<reference evidence="5" key="1">
    <citation type="journal article" date="2014" name="PLoS ONE">
        <title>Transcriptome-Based Identification of ABC Transporters in the Western Tarnished Plant Bug Lygus hesperus.</title>
        <authorList>
            <person name="Hull J.J."/>
            <person name="Chaney K."/>
            <person name="Geib S.M."/>
            <person name="Fabrick J.A."/>
            <person name="Brent C.S."/>
            <person name="Walsh D."/>
            <person name="Lavine L.C."/>
        </authorList>
    </citation>
    <scope>NUCLEOTIDE SEQUENCE</scope>
</reference>
<dbReference type="CDD" id="cd01427">
    <property type="entry name" value="HAD_like"/>
    <property type="match status" value="1"/>
</dbReference>
<evidence type="ECO:0000313" key="6">
    <source>
        <dbReference type="EMBL" id="JAG27666.1"/>
    </source>
</evidence>
<dbReference type="EMBL" id="GBHO01033047">
    <property type="protein sequence ID" value="JAG10557.1"/>
    <property type="molecule type" value="Transcribed_RNA"/>
</dbReference>
<dbReference type="EMBL" id="GBHO01033046">
    <property type="protein sequence ID" value="JAG10558.1"/>
    <property type="molecule type" value="Transcribed_RNA"/>
</dbReference>
<dbReference type="Gene3D" id="3.40.50.1000">
    <property type="entry name" value="HAD superfamily/HAD-like"/>
    <property type="match status" value="1"/>
</dbReference>
<evidence type="ECO:0000313" key="1">
    <source>
        <dbReference type="EMBL" id="JAG10555.1"/>
    </source>
</evidence>
<dbReference type="InterPro" id="IPR036412">
    <property type="entry name" value="HAD-like_sf"/>
</dbReference>
<gene>
    <name evidence="6" type="ORF">CM83_15382</name>
    <name evidence="5" type="ORF">CM83_15383</name>
    <name evidence="4" type="ORF">CM83_15384</name>
    <name evidence="3" type="ORF">CM83_15386</name>
    <name evidence="2" type="ORF">CM83_15388</name>
    <name evidence="1" type="ORF">CM83_15390</name>
    <name evidence="7" type="ORF">g.20408</name>
</gene>